<accession>A0A8T2PWU9</accession>
<keyword evidence="3" id="KW-1185">Reference proteome</keyword>
<name>A0A8T2PWU9_9TELE</name>
<sequence length="98" mass="11115">MAPPLNPGPRPAVLRTERQGHPRRGGAGSQRQARSVFIRNLQVIIGCRREMGQGYNQHLFSCATLWLVMWEIIHVSKASVNAICKFCRDHFMGTDEVR</sequence>
<feature type="compositionally biased region" description="Pro residues" evidence="1">
    <location>
        <begin position="1"/>
        <end position="10"/>
    </location>
</feature>
<organism evidence="2 3">
    <name type="scientific">Albula glossodonta</name>
    <name type="common">roundjaw bonefish</name>
    <dbReference type="NCBI Taxonomy" id="121402"/>
    <lineage>
        <taxon>Eukaryota</taxon>
        <taxon>Metazoa</taxon>
        <taxon>Chordata</taxon>
        <taxon>Craniata</taxon>
        <taxon>Vertebrata</taxon>
        <taxon>Euteleostomi</taxon>
        <taxon>Actinopterygii</taxon>
        <taxon>Neopterygii</taxon>
        <taxon>Teleostei</taxon>
        <taxon>Albuliformes</taxon>
        <taxon>Albulidae</taxon>
        <taxon>Albula</taxon>
    </lineage>
</organism>
<gene>
    <name evidence="2" type="ORF">JZ751_000836</name>
</gene>
<dbReference type="Proteomes" id="UP000824540">
    <property type="component" value="Unassembled WGS sequence"/>
</dbReference>
<evidence type="ECO:0000256" key="1">
    <source>
        <dbReference type="SAM" id="MobiDB-lite"/>
    </source>
</evidence>
<evidence type="ECO:0000313" key="3">
    <source>
        <dbReference type="Proteomes" id="UP000824540"/>
    </source>
</evidence>
<comment type="caution">
    <text evidence="2">The sequence shown here is derived from an EMBL/GenBank/DDBJ whole genome shotgun (WGS) entry which is preliminary data.</text>
</comment>
<dbReference type="AlphaFoldDB" id="A0A8T2PWU9"/>
<protein>
    <submittedName>
        <fullName evidence="2">Uncharacterized protein</fullName>
    </submittedName>
</protein>
<proteinExistence type="predicted"/>
<dbReference type="EMBL" id="JAFBMS010000001">
    <property type="protein sequence ID" value="KAG9355992.1"/>
    <property type="molecule type" value="Genomic_DNA"/>
</dbReference>
<evidence type="ECO:0000313" key="2">
    <source>
        <dbReference type="EMBL" id="KAG9355992.1"/>
    </source>
</evidence>
<feature type="region of interest" description="Disordered" evidence="1">
    <location>
        <begin position="1"/>
        <end position="32"/>
    </location>
</feature>
<reference evidence="2" key="1">
    <citation type="thesis" date="2021" institute="BYU ScholarsArchive" country="Provo, UT, USA">
        <title>Applications of and Algorithms for Genome Assembly and Genomic Analyses with an Emphasis on Marine Teleosts.</title>
        <authorList>
            <person name="Pickett B.D."/>
        </authorList>
    </citation>
    <scope>NUCLEOTIDE SEQUENCE</scope>
    <source>
        <strain evidence="2">HI-2016</strain>
    </source>
</reference>